<sequence>MEMGPDQVSGDKLRGRNLFGTVIVGRLGPGVSPQKLVGVIMRGVVVKSRREANLKGLLAFVDVHVLAHGTGAQLFPLTKALP</sequence>
<name>A0A8H7AIG0_9EURO</name>
<reference evidence="1" key="1">
    <citation type="submission" date="2020-02" db="EMBL/GenBank/DDBJ databases">
        <authorList>
            <person name="Palmer J.M."/>
        </authorList>
    </citation>
    <scope>NUCLEOTIDE SEQUENCE</scope>
    <source>
        <strain evidence="1">EPUS1.4</strain>
        <tissue evidence="1">Thallus</tissue>
    </source>
</reference>
<evidence type="ECO:0000313" key="2">
    <source>
        <dbReference type="Proteomes" id="UP000606974"/>
    </source>
</evidence>
<comment type="caution">
    <text evidence="1">The sequence shown here is derived from an EMBL/GenBank/DDBJ whole genome shotgun (WGS) entry which is preliminary data.</text>
</comment>
<proteinExistence type="predicted"/>
<evidence type="ECO:0000313" key="1">
    <source>
        <dbReference type="EMBL" id="KAF7509648.1"/>
    </source>
</evidence>
<accession>A0A8H7AIG0</accession>
<keyword evidence="2" id="KW-1185">Reference proteome</keyword>
<dbReference type="EMBL" id="JAACFV010000039">
    <property type="protein sequence ID" value="KAF7509648.1"/>
    <property type="molecule type" value="Genomic_DNA"/>
</dbReference>
<protein>
    <submittedName>
        <fullName evidence="1">Uncharacterized protein</fullName>
    </submittedName>
</protein>
<gene>
    <name evidence="1" type="ORF">GJ744_007686</name>
</gene>
<dbReference type="AlphaFoldDB" id="A0A8H7AIG0"/>
<organism evidence="1 2">
    <name type="scientific">Endocarpon pusillum</name>
    <dbReference type="NCBI Taxonomy" id="364733"/>
    <lineage>
        <taxon>Eukaryota</taxon>
        <taxon>Fungi</taxon>
        <taxon>Dikarya</taxon>
        <taxon>Ascomycota</taxon>
        <taxon>Pezizomycotina</taxon>
        <taxon>Eurotiomycetes</taxon>
        <taxon>Chaetothyriomycetidae</taxon>
        <taxon>Verrucariales</taxon>
        <taxon>Verrucariaceae</taxon>
        <taxon>Endocarpon</taxon>
    </lineage>
</organism>
<dbReference type="Proteomes" id="UP000606974">
    <property type="component" value="Unassembled WGS sequence"/>
</dbReference>